<feature type="non-terminal residue" evidence="1">
    <location>
        <position position="41"/>
    </location>
</feature>
<name>A0A1I3Q9X3_9RHOB</name>
<accession>A0A1I3Q9X3</accession>
<evidence type="ECO:0000313" key="1">
    <source>
        <dbReference type="EMBL" id="SFJ30372.1"/>
    </source>
</evidence>
<dbReference type="Proteomes" id="UP000199377">
    <property type="component" value="Unassembled WGS sequence"/>
</dbReference>
<dbReference type="AlphaFoldDB" id="A0A1I3Q9X3"/>
<dbReference type="EMBL" id="FOQH01000032">
    <property type="protein sequence ID" value="SFJ30372.1"/>
    <property type="molecule type" value="Genomic_DNA"/>
</dbReference>
<reference evidence="1 2" key="1">
    <citation type="submission" date="2016-10" db="EMBL/GenBank/DDBJ databases">
        <authorList>
            <person name="de Groot N.N."/>
        </authorList>
    </citation>
    <scope>NUCLEOTIDE SEQUENCE [LARGE SCALE GENOMIC DNA]</scope>
    <source>
        <strain evidence="1 2">CGMCC 1.11030</strain>
    </source>
</reference>
<sequence>MPSQSGSQKISSRMPFRVASKVSMWQVTLRNVFRAPPPPPP</sequence>
<evidence type="ECO:0000313" key="2">
    <source>
        <dbReference type="Proteomes" id="UP000199377"/>
    </source>
</evidence>
<gene>
    <name evidence="1" type="ORF">SAMN05216258_1321</name>
</gene>
<organism evidence="1 2">
    <name type="scientific">Albimonas pacifica</name>
    <dbReference type="NCBI Taxonomy" id="1114924"/>
    <lineage>
        <taxon>Bacteria</taxon>
        <taxon>Pseudomonadati</taxon>
        <taxon>Pseudomonadota</taxon>
        <taxon>Alphaproteobacteria</taxon>
        <taxon>Rhodobacterales</taxon>
        <taxon>Paracoccaceae</taxon>
        <taxon>Albimonas</taxon>
    </lineage>
</organism>
<keyword evidence="2" id="KW-1185">Reference proteome</keyword>
<protein>
    <submittedName>
        <fullName evidence="1">Uncharacterized protein</fullName>
    </submittedName>
</protein>
<proteinExistence type="predicted"/>